<dbReference type="Pfam" id="PF01272">
    <property type="entry name" value="GreA_GreB"/>
    <property type="match status" value="1"/>
</dbReference>
<reference evidence="3" key="1">
    <citation type="submission" date="2021-04" db="EMBL/GenBank/DDBJ databases">
        <title>Isolation of p-tert-butylphenol degrading bacteria Sphingobium phenoxybenzoativorans Tas13 from active sludge.</title>
        <authorList>
            <person name="Li Y."/>
        </authorList>
    </citation>
    <scope>NUCLEOTIDE SEQUENCE</scope>
    <source>
        <strain evidence="3">Tas13</strain>
    </source>
</reference>
<feature type="region of interest" description="Disordered" evidence="1">
    <location>
        <begin position="1"/>
        <end position="26"/>
    </location>
</feature>
<dbReference type="GO" id="GO:0032784">
    <property type="term" value="P:regulation of DNA-templated transcription elongation"/>
    <property type="evidence" value="ECO:0007669"/>
    <property type="project" value="InterPro"/>
</dbReference>
<dbReference type="Proteomes" id="UP000681425">
    <property type="component" value="Chromosome"/>
</dbReference>
<dbReference type="InterPro" id="IPR036953">
    <property type="entry name" value="GreA/GreB_C_sf"/>
</dbReference>
<dbReference type="InterPro" id="IPR023459">
    <property type="entry name" value="Tscrpt_elong_fac_GreA/B_fam"/>
</dbReference>
<evidence type="ECO:0000313" key="4">
    <source>
        <dbReference type="Proteomes" id="UP000681425"/>
    </source>
</evidence>
<dbReference type="GO" id="GO:0003677">
    <property type="term" value="F:DNA binding"/>
    <property type="evidence" value="ECO:0007669"/>
    <property type="project" value="InterPro"/>
</dbReference>
<dbReference type="SUPFAM" id="SSF54534">
    <property type="entry name" value="FKBP-like"/>
    <property type="match status" value="1"/>
</dbReference>
<keyword evidence="4" id="KW-1185">Reference proteome</keyword>
<accession>A0A975PZM3</accession>
<feature type="domain" description="Transcription elongation factor GreA/GreB C-terminal" evidence="2">
    <location>
        <begin position="82"/>
        <end position="151"/>
    </location>
</feature>
<evidence type="ECO:0000313" key="3">
    <source>
        <dbReference type="EMBL" id="QUT04090.1"/>
    </source>
</evidence>
<dbReference type="InterPro" id="IPR001437">
    <property type="entry name" value="Tscrpt_elong_fac_GreA/B_C"/>
</dbReference>
<evidence type="ECO:0000259" key="2">
    <source>
        <dbReference type="Pfam" id="PF01272"/>
    </source>
</evidence>
<dbReference type="GO" id="GO:0006354">
    <property type="term" value="P:DNA-templated transcription elongation"/>
    <property type="evidence" value="ECO:0007669"/>
    <property type="project" value="TreeGrafter"/>
</dbReference>
<evidence type="ECO:0000256" key="1">
    <source>
        <dbReference type="SAM" id="MobiDB-lite"/>
    </source>
</evidence>
<feature type="compositionally biased region" description="Basic and acidic residues" evidence="1">
    <location>
        <begin position="1"/>
        <end position="18"/>
    </location>
</feature>
<protein>
    <submittedName>
        <fullName evidence="3">GreA/GreB family elongation factor</fullName>
    </submittedName>
</protein>
<dbReference type="AlphaFoldDB" id="A0A975PZM3"/>
<dbReference type="PANTHER" id="PTHR30437:SF6">
    <property type="entry name" value="TRANSCRIPTION ELONGATION FACTOR GREB"/>
    <property type="match status" value="1"/>
</dbReference>
<keyword evidence="3" id="KW-0251">Elongation factor</keyword>
<organism evidence="3 4">
    <name type="scientific">Sphingobium phenoxybenzoativorans</name>
    <dbReference type="NCBI Taxonomy" id="1592790"/>
    <lineage>
        <taxon>Bacteria</taxon>
        <taxon>Pseudomonadati</taxon>
        <taxon>Pseudomonadota</taxon>
        <taxon>Alphaproteobacteria</taxon>
        <taxon>Sphingomonadales</taxon>
        <taxon>Sphingomonadaceae</taxon>
        <taxon>Sphingobium</taxon>
    </lineage>
</organism>
<dbReference type="GO" id="GO:0003746">
    <property type="term" value="F:translation elongation factor activity"/>
    <property type="evidence" value="ECO:0007669"/>
    <property type="project" value="UniProtKB-KW"/>
</dbReference>
<dbReference type="PANTHER" id="PTHR30437">
    <property type="entry name" value="TRANSCRIPTION ELONGATION FACTOR GREA"/>
    <property type="match status" value="1"/>
</dbReference>
<gene>
    <name evidence="3" type="ORF">KFK14_13130</name>
</gene>
<dbReference type="EMBL" id="CP073910">
    <property type="protein sequence ID" value="QUT04090.1"/>
    <property type="molecule type" value="Genomic_DNA"/>
</dbReference>
<dbReference type="KEGG" id="spph:KFK14_13130"/>
<dbReference type="RefSeq" id="WP_212607984.1">
    <property type="nucleotide sequence ID" value="NZ_CP073910.1"/>
</dbReference>
<keyword evidence="3" id="KW-0648">Protein biosynthesis</keyword>
<name>A0A975PZM3_9SPHN</name>
<sequence length="159" mass="16828">MSVAFRRESDEEHLEPKFEIPIPPGPNLVTPRGKAILAQKAEAVRTAIEEAATDAERDRLKRDLRYWDTRLTTAEIAPSPAEGEAGIGSRVTFMMGGKKRSIAIVGHDEADPASGLIAFSAPLARALIGGAVGETAPFNGVADALEILDIEVAEGSLAP</sequence>
<dbReference type="Gene3D" id="3.10.50.30">
    <property type="entry name" value="Transcription elongation factor, GreA/GreB, C-terminal domain"/>
    <property type="match status" value="1"/>
</dbReference>
<proteinExistence type="predicted"/>
<dbReference type="GO" id="GO:0070063">
    <property type="term" value="F:RNA polymerase binding"/>
    <property type="evidence" value="ECO:0007669"/>
    <property type="project" value="InterPro"/>
</dbReference>